<organism evidence="7 8">
    <name type="scientific">Actinomycetospora atypica</name>
    <dbReference type="NCBI Taxonomy" id="1290095"/>
    <lineage>
        <taxon>Bacteria</taxon>
        <taxon>Bacillati</taxon>
        <taxon>Actinomycetota</taxon>
        <taxon>Actinomycetes</taxon>
        <taxon>Pseudonocardiales</taxon>
        <taxon>Pseudonocardiaceae</taxon>
        <taxon>Actinomycetospora</taxon>
    </lineage>
</organism>
<comment type="subcellular location">
    <subcellularLocation>
        <location evidence="1">Cell membrane</location>
        <topology evidence="1">Multi-pass membrane protein</topology>
    </subcellularLocation>
</comment>
<keyword evidence="4 6" id="KW-1133">Transmembrane helix</keyword>
<dbReference type="PANTHER" id="PTHR30086:SF20">
    <property type="entry name" value="ARGININE EXPORTER PROTEIN ARGO-RELATED"/>
    <property type="match status" value="1"/>
</dbReference>
<keyword evidence="3 6" id="KW-0812">Transmembrane</keyword>
<proteinExistence type="predicted"/>
<keyword evidence="5 6" id="KW-0472">Membrane</keyword>
<dbReference type="Proteomes" id="UP001595947">
    <property type="component" value="Unassembled WGS sequence"/>
</dbReference>
<feature type="transmembrane region" description="Helical" evidence="6">
    <location>
        <begin position="6"/>
        <end position="27"/>
    </location>
</feature>
<feature type="transmembrane region" description="Helical" evidence="6">
    <location>
        <begin position="70"/>
        <end position="90"/>
    </location>
</feature>
<keyword evidence="2" id="KW-1003">Cell membrane</keyword>
<dbReference type="PIRSF" id="PIRSF006324">
    <property type="entry name" value="LeuE"/>
    <property type="match status" value="1"/>
</dbReference>
<feature type="transmembrane region" description="Helical" evidence="6">
    <location>
        <begin position="39"/>
        <end position="58"/>
    </location>
</feature>
<dbReference type="InterPro" id="IPR001123">
    <property type="entry name" value="LeuE-type"/>
</dbReference>
<comment type="caution">
    <text evidence="7">The sequence shown here is derived from an EMBL/GenBank/DDBJ whole genome shotgun (WGS) entry which is preliminary data.</text>
</comment>
<sequence>MDPRLLAFVGAATLLILVPGPSTMFAIGRGLSVGRLRALAAVVGNALGVMLQVVGVALGLGELIERSATVFTLVKLAGAAYLVYLGVTAIRRRHAAAGKLAPDGPAPQAGVLRCVLDGVLVGSLNPKTVIFFVAFLPLFVDPTRSVAPQLVLLGAIFCTIAVALDSIWALTAGTARAWLARSPRRLAALEASGGVAMIGLGVGVAASGRAT</sequence>
<name>A0ABV9YJF5_9PSEU</name>
<feature type="transmembrane region" description="Helical" evidence="6">
    <location>
        <begin position="150"/>
        <end position="174"/>
    </location>
</feature>
<dbReference type="RefSeq" id="WP_378034996.1">
    <property type="nucleotide sequence ID" value="NZ_JBHSIV010000004.1"/>
</dbReference>
<reference evidence="8" key="1">
    <citation type="journal article" date="2019" name="Int. J. Syst. Evol. Microbiol.">
        <title>The Global Catalogue of Microorganisms (GCM) 10K type strain sequencing project: providing services to taxonomists for standard genome sequencing and annotation.</title>
        <authorList>
            <consortium name="The Broad Institute Genomics Platform"/>
            <consortium name="The Broad Institute Genome Sequencing Center for Infectious Disease"/>
            <person name="Wu L."/>
            <person name="Ma J."/>
        </authorList>
    </citation>
    <scope>NUCLEOTIDE SEQUENCE [LARGE SCALE GENOMIC DNA]</scope>
    <source>
        <strain evidence="8">CGMCC 4.7093</strain>
    </source>
</reference>
<evidence type="ECO:0000256" key="4">
    <source>
        <dbReference type="ARBA" id="ARBA00022989"/>
    </source>
</evidence>
<evidence type="ECO:0000256" key="2">
    <source>
        <dbReference type="ARBA" id="ARBA00022475"/>
    </source>
</evidence>
<feature type="transmembrane region" description="Helical" evidence="6">
    <location>
        <begin position="111"/>
        <end position="138"/>
    </location>
</feature>
<evidence type="ECO:0000256" key="5">
    <source>
        <dbReference type="ARBA" id="ARBA00023136"/>
    </source>
</evidence>
<evidence type="ECO:0000313" key="8">
    <source>
        <dbReference type="Proteomes" id="UP001595947"/>
    </source>
</evidence>
<feature type="transmembrane region" description="Helical" evidence="6">
    <location>
        <begin position="186"/>
        <end position="206"/>
    </location>
</feature>
<dbReference type="Pfam" id="PF01810">
    <property type="entry name" value="LysE"/>
    <property type="match status" value="1"/>
</dbReference>
<keyword evidence="8" id="KW-1185">Reference proteome</keyword>
<accession>A0ABV9YJF5</accession>
<evidence type="ECO:0000313" key="7">
    <source>
        <dbReference type="EMBL" id="MFC5061645.1"/>
    </source>
</evidence>
<dbReference type="EMBL" id="JBHSIV010000004">
    <property type="protein sequence ID" value="MFC5061645.1"/>
    <property type="molecule type" value="Genomic_DNA"/>
</dbReference>
<gene>
    <name evidence="7" type="ORF">ACFPBZ_05480</name>
</gene>
<evidence type="ECO:0000256" key="1">
    <source>
        <dbReference type="ARBA" id="ARBA00004651"/>
    </source>
</evidence>
<dbReference type="PANTHER" id="PTHR30086">
    <property type="entry name" value="ARGININE EXPORTER PROTEIN ARGO"/>
    <property type="match status" value="1"/>
</dbReference>
<protein>
    <submittedName>
        <fullName evidence="7">LysE family translocator</fullName>
    </submittedName>
</protein>
<evidence type="ECO:0000256" key="6">
    <source>
        <dbReference type="SAM" id="Phobius"/>
    </source>
</evidence>
<evidence type="ECO:0000256" key="3">
    <source>
        <dbReference type="ARBA" id="ARBA00022692"/>
    </source>
</evidence>